<accession>A0AAE4NWQ0</accession>
<dbReference type="AlphaFoldDB" id="A0AAE4NWQ0"/>
<proteinExistence type="predicted"/>
<evidence type="ECO:0000313" key="1">
    <source>
        <dbReference type="EMBL" id="MDV3104711.1"/>
    </source>
</evidence>
<comment type="caution">
    <text evidence="1">The sequence shown here is derived from an EMBL/GenBank/DDBJ whole genome shotgun (WGS) entry which is preliminary data.</text>
</comment>
<reference evidence="1 2" key="1">
    <citation type="submission" date="2023-08" db="EMBL/GenBank/DDBJ databases">
        <title>Draft genome sequence of Thermococcus waiotapuensis WT1T, a thermophilic sulphur-dependent archaeon from order Thermococcales.</title>
        <authorList>
            <person name="Manners S.H."/>
            <person name="Carere C.R."/>
            <person name="Dhami M.K."/>
            <person name="Dobson R.C.J."/>
            <person name="Stott M.B."/>
        </authorList>
    </citation>
    <scope>NUCLEOTIDE SEQUENCE [LARGE SCALE GENOMIC DNA]</scope>
    <source>
        <strain evidence="1 2">WT1</strain>
    </source>
</reference>
<sequence length="67" mass="7258">MGLLAFIAFSLLGQWLVITGGNGEFEMVLTGLFSVLGAPIALSLREGTAVWAGLQWRSKTFTREVMP</sequence>
<organism evidence="1 2">
    <name type="scientific">Thermococcus waiotapuensis</name>
    <dbReference type="NCBI Taxonomy" id="90909"/>
    <lineage>
        <taxon>Archaea</taxon>
        <taxon>Methanobacteriati</taxon>
        <taxon>Methanobacteriota</taxon>
        <taxon>Thermococci</taxon>
        <taxon>Thermococcales</taxon>
        <taxon>Thermococcaceae</taxon>
        <taxon>Thermococcus</taxon>
    </lineage>
</organism>
<protein>
    <submittedName>
        <fullName evidence="1">Uncharacterized protein</fullName>
    </submittedName>
</protein>
<name>A0AAE4NWQ0_9EURY</name>
<dbReference type="EMBL" id="JAVDZE010000006">
    <property type="protein sequence ID" value="MDV3104711.1"/>
    <property type="molecule type" value="Genomic_DNA"/>
</dbReference>
<dbReference type="Proteomes" id="UP001245683">
    <property type="component" value="Unassembled WGS sequence"/>
</dbReference>
<dbReference type="RefSeq" id="WP_315343254.1">
    <property type="nucleotide sequence ID" value="NZ_JAVDZE010000006.1"/>
</dbReference>
<evidence type="ECO:0000313" key="2">
    <source>
        <dbReference type="Proteomes" id="UP001245683"/>
    </source>
</evidence>
<keyword evidence="2" id="KW-1185">Reference proteome</keyword>
<gene>
    <name evidence="1" type="ORF">RBI02_09230</name>
</gene>